<dbReference type="SUPFAM" id="SSF109854">
    <property type="entry name" value="DinB/YfiT-like putative metalloenzymes"/>
    <property type="match status" value="1"/>
</dbReference>
<feature type="domain" description="DinB-like" evidence="1">
    <location>
        <begin position="28"/>
        <end position="152"/>
    </location>
</feature>
<comment type="caution">
    <text evidence="2">The sequence shown here is derived from an EMBL/GenBank/DDBJ whole genome shotgun (WGS) entry which is preliminary data.</text>
</comment>
<evidence type="ECO:0000259" key="1">
    <source>
        <dbReference type="Pfam" id="PF12867"/>
    </source>
</evidence>
<dbReference type="InterPro" id="IPR024775">
    <property type="entry name" value="DinB-like"/>
</dbReference>
<protein>
    <submittedName>
        <fullName evidence="2">DinB family protein</fullName>
    </submittedName>
</protein>
<dbReference type="RefSeq" id="WP_348709701.1">
    <property type="nucleotide sequence ID" value="NZ_CAXIXY010000003.1"/>
</dbReference>
<evidence type="ECO:0000313" key="3">
    <source>
        <dbReference type="Proteomes" id="UP001497416"/>
    </source>
</evidence>
<keyword evidence="3" id="KW-1185">Reference proteome</keyword>
<reference evidence="2 3" key="1">
    <citation type="submission" date="2024-05" db="EMBL/GenBank/DDBJ databases">
        <authorList>
            <person name="Duchaud E."/>
        </authorList>
    </citation>
    <scope>NUCLEOTIDE SEQUENCE [LARGE SCALE GENOMIC DNA]</scope>
    <source>
        <strain evidence="2">Ena-SAMPLE-TAB-13-05-2024-13:56:06:370-140302</strain>
    </source>
</reference>
<name>A0ABM9NQV8_9FLAO</name>
<gene>
    <name evidence="2" type="ORF">T190607A01A_10204</name>
</gene>
<dbReference type="Pfam" id="PF12867">
    <property type="entry name" value="DinB_2"/>
    <property type="match status" value="1"/>
</dbReference>
<organism evidence="2 3">
    <name type="scientific">Tenacibaculum platacis</name>
    <dbReference type="NCBI Taxonomy" id="3137852"/>
    <lineage>
        <taxon>Bacteria</taxon>
        <taxon>Pseudomonadati</taxon>
        <taxon>Bacteroidota</taxon>
        <taxon>Flavobacteriia</taxon>
        <taxon>Flavobacteriales</taxon>
        <taxon>Flavobacteriaceae</taxon>
        <taxon>Tenacibaculum</taxon>
    </lineage>
</organism>
<dbReference type="EMBL" id="CAXIXY010000003">
    <property type="protein sequence ID" value="CAL2075514.1"/>
    <property type="molecule type" value="Genomic_DNA"/>
</dbReference>
<sequence length="166" mass="19508">MNILLNHIIEQLIEIQNGQNWIGSSYEKKLNRVSDDLVFIRPKKDLHSIAEIISHLTLWRKEAILKIKTGKGSKTDDCEENWLSNDQLKIKGWKNIKSEYDSSLSELIKLLKEKDDQFLHEEYYDTDFKGNFNYNFLLKGMLHHDIYHLGQLGIIIKYLNNNTSLS</sequence>
<dbReference type="InterPro" id="IPR034660">
    <property type="entry name" value="DinB/YfiT-like"/>
</dbReference>
<proteinExistence type="predicted"/>
<evidence type="ECO:0000313" key="2">
    <source>
        <dbReference type="EMBL" id="CAL2075514.1"/>
    </source>
</evidence>
<dbReference type="Gene3D" id="1.20.120.450">
    <property type="entry name" value="dinb family like domain"/>
    <property type="match status" value="1"/>
</dbReference>
<accession>A0ABM9NQV8</accession>
<dbReference type="Proteomes" id="UP001497416">
    <property type="component" value="Unassembled WGS sequence"/>
</dbReference>